<dbReference type="GO" id="GO:0005840">
    <property type="term" value="C:ribosome"/>
    <property type="evidence" value="ECO:0007669"/>
    <property type="project" value="UniProtKB-KW"/>
</dbReference>
<dbReference type="PANTHER" id="PTHR10746">
    <property type="entry name" value="50S RIBOSOMAL PROTEIN L4"/>
    <property type="match status" value="1"/>
</dbReference>
<evidence type="ECO:0000313" key="6">
    <source>
        <dbReference type="EMBL" id="PWN33028.1"/>
    </source>
</evidence>
<dbReference type="Proteomes" id="UP000245771">
    <property type="component" value="Unassembled WGS sequence"/>
</dbReference>
<keyword evidence="7" id="KW-1185">Reference proteome</keyword>
<name>A0A316V7M7_9BASI</name>
<sequence length="277" mass="31106">PVDESLVHVKMNYLHPSTRKGEALKQYIPLSSYVFNTAPRKDILHSAVVYYLDGLRQGTASTKTRGEIAFSGKKILPQKGTGKARRGTRSSPLLRKGGVAHGPRPRDFSTKLNRRVRELALRSALSLRWRMGDLHVVKNLYWQPPPQSTGPLRQQLKCKGWDDALFLTAPREPRPSLKLGKTGKFSAADPIYTEEQDLEHGKEVQSFAIACGNIPRIEMINLADLTLDAHDKAKKKEDLKKPGELHAYEVLARKKLICDLGAIEWLEEKLGGSLFHE</sequence>
<evidence type="ECO:0000256" key="2">
    <source>
        <dbReference type="ARBA" id="ARBA00022980"/>
    </source>
</evidence>
<dbReference type="Gene3D" id="3.40.1370.10">
    <property type="match status" value="1"/>
</dbReference>
<dbReference type="RefSeq" id="XP_025353330.1">
    <property type="nucleotide sequence ID" value="XM_025495873.1"/>
</dbReference>
<dbReference type="STRING" id="1280837.A0A316V7M7"/>
<evidence type="ECO:0000256" key="5">
    <source>
        <dbReference type="SAM" id="MobiDB-lite"/>
    </source>
</evidence>
<comment type="similarity">
    <text evidence="1">Belongs to the universal ribosomal protein uL4 family.</text>
</comment>
<accession>A0A316V7M7</accession>
<feature type="region of interest" description="Disordered" evidence="5">
    <location>
        <begin position="78"/>
        <end position="108"/>
    </location>
</feature>
<dbReference type="GO" id="GO:1990904">
    <property type="term" value="C:ribonucleoprotein complex"/>
    <property type="evidence" value="ECO:0007669"/>
    <property type="project" value="UniProtKB-KW"/>
</dbReference>
<dbReference type="InParanoid" id="A0A316V7M7"/>
<dbReference type="PANTHER" id="PTHR10746:SF6">
    <property type="entry name" value="LARGE RIBOSOMAL SUBUNIT PROTEIN UL4M"/>
    <property type="match status" value="1"/>
</dbReference>
<dbReference type="InterPro" id="IPR013005">
    <property type="entry name" value="Ribosomal_uL4-like"/>
</dbReference>
<gene>
    <name evidence="6" type="ORF">FA14DRAFT_109333</name>
</gene>
<reference evidence="6 7" key="1">
    <citation type="journal article" date="2018" name="Mol. Biol. Evol.">
        <title>Broad Genomic Sampling Reveals a Smut Pathogenic Ancestry of the Fungal Clade Ustilaginomycotina.</title>
        <authorList>
            <person name="Kijpornyongpan T."/>
            <person name="Mondo S.J."/>
            <person name="Barry K."/>
            <person name="Sandor L."/>
            <person name="Lee J."/>
            <person name="Lipzen A."/>
            <person name="Pangilinan J."/>
            <person name="LaButti K."/>
            <person name="Hainaut M."/>
            <person name="Henrissat B."/>
            <person name="Grigoriev I.V."/>
            <person name="Spatafora J.W."/>
            <person name="Aime M.C."/>
        </authorList>
    </citation>
    <scope>NUCLEOTIDE SEQUENCE [LARGE SCALE GENOMIC DNA]</scope>
    <source>
        <strain evidence="6 7">MCA 3882</strain>
    </source>
</reference>
<dbReference type="GeneID" id="37017654"/>
<dbReference type="GO" id="GO:0006412">
    <property type="term" value="P:translation"/>
    <property type="evidence" value="ECO:0007669"/>
    <property type="project" value="InterPro"/>
</dbReference>
<proteinExistence type="inferred from homology"/>
<dbReference type="EMBL" id="KZ819605">
    <property type="protein sequence ID" value="PWN33028.1"/>
    <property type="molecule type" value="Genomic_DNA"/>
</dbReference>
<feature type="non-terminal residue" evidence="6">
    <location>
        <position position="1"/>
    </location>
</feature>
<dbReference type="Pfam" id="PF00573">
    <property type="entry name" value="Ribosomal_L4"/>
    <property type="match status" value="1"/>
</dbReference>
<keyword evidence="2 6" id="KW-0689">Ribosomal protein</keyword>
<evidence type="ECO:0000313" key="7">
    <source>
        <dbReference type="Proteomes" id="UP000245771"/>
    </source>
</evidence>
<keyword evidence="3" id="KW-0687">Ribonucleoprotein</keyword>
<organism evidence="6 7">
    <name type="scientific">Meira miltonrushii</name>
    <dbReference type="NCBI Taxonomy" id="1280837"/>
    <lineage>
        <taxon>Eukaryota</taxon>
        <taxon>Fungi</taxon>
        <taxon>Dikarya</taxon>
        <taxon>Basidiomycota</taxon>
        <taxon>Ustilaginomycotina</taxon>
        <taxon>Exobasidiomycetes</taxon>
        <taxon>Exobasidiales</taxon>
        <taxon>Brachybasidiaceae</taxon>
        <taxon>Meira</taxon>
    </lineage>
</organism>
<evidence type="ECO:0000256" key="4">
    <source>
        <dbReference type="ARBA" id="ARBA00040565"/>
    </source>
</evidence>
<evidence type="ECO:0000256" key="1">
    <source>
        <dbReference type="ARBA" id="ARBA00010528"/>
    </source>
</evidence>
<dbReference type="GO" id="GO:0003735">
    <property type="term" value="F:structural constituent of ribosome"/>
    <property type="evidence" value="ECO:0007669"/>
    <property type="project" value="InterPro"/>
</dbReference>
<protein>
    <recommendedName>
        <fullName evidence="4">Large ribosomal subunit protein uL4m</fullName>
    </recommendedName>
</protein>
<dbReference type="AlphaFoldDB" id="A0A316V7M7"/>
<dbReference type="NCBIfam" id="TIGR03953">
    <property type="entry name" value="rplD_bact"/>
    <property type="match status" value="1"/>
</dbReference>
<feature type="non-terminal residue" evidence="6">
    <location>
        <position position="277"/>
    </location>
</feature>
<dbReference type="OrthoDB" id="275876at2759"/>
<evidence type="ECO:0000256" key="3">
    <source>
        <dbReference type="ARBA" id="ARBA00023274"/>
    </source>
</evidence>
<dbReference type="InterPro" id="IPR023574">
    <property type="entry name" value="Ribosomal_uL4_dom_sf"/>
</dbReference>
<dbReference type="InterPro" id="IPR002136">
    <property type="entry name" value="Ribosomal_uL4"/>
</dbReference>
<dbReference type="SUPFAM" id="SSF52166">
    <property type="entry name" value="Ribosomal protein L4"/>
    <property type="match status" value="1"/>
</dbReference>